<dbReference type="EMBL" id="JAOBYN010000031">
    <property type="protein sequence ID" value="MDH1057214.1"/>
    <property type="molecule type" value="Genomic_DNA"/>
</dbReference>
<reference evidence="1" key="1">
    <citation type="submission" date="2022-09" db="EMBL/GenBank/DDBJ databases">
        <title>Intensive care unit water sources are persistently colonized with multi-drug resistant bacteria and are the site of extensive horizontal gene transfer of antibiotic resistance genes.</title>
        <authorList>
            <person name="Diorio-Toth L."/>
        </authorList>
    </citation>
    <scope>NUCLEOTIDE SEQUENCE</scope>
    <source>
        <strain evidence="1">GD03990</strain>
    </source>
</reference>
<dbReference type="AlphaFoldDB" id="A0AA42N681"/>
<evidence type="ECO:0000313" key="2">
    <source>
        <dbReference type="Proteomes" id="UP001158730"/>
    </source>
</evidence>
<proteinExistence type="predicted"/>
<evidence type="ECO:0000313" key="1">
    <source>
        <dbReference type="EMBL" id="MDH1057214.1"/>
    </source>
</evidence>
<sequence>MRVKDLIEALSALPQDAKIIVDGYETGFDAVHELEQLQVVQVKSPMDFDGQYQLEPELSDRSWHQTPEQRQDIRYTIDHGQRLEAVLIRGKRGHLR</sequence>
<accession>A0AA42N681</accession>
<organism evidence="1 2">
    <name type="scientific">Aquipseudomonas alcaligenes</name>
    <name type="common">Pseudomonas alcaligenes</name>
    <dbReference type="NCBI Taxonomy" id="43263"/>
    <lineage>
        <taxon>Bacteria</taxon>
        <taxon>Pseudomonadati</taxon>
        <taxon>Pseudomonadota</taxon>
        <taxon>Gammaproteobacteria</taxon>
        <taxon>Pseudomonadales</taxon>
        <taxon>Pseudomonadaceae</taxon>
        <taxon>Aquipseudomonas</taxon>
    </lineage>
</organism>
<protein>
    <submittedName>
        <fullName evidence="1">Uncharacterized protein</fullName>
    </submittedName>
</protein>
<dbReference type="RefSeq" id="WP_126624961.1">
    <property type="nucleotide sequence ID" value="NZ_JAOBYN010000031.1"/>
</dbReference>
<dbReference type="Proteomes" id="UP001158730">
    <property type="component" value="Unassembled WGS sequence"/>
</dbReference>
<gene>
    <name evidence="1" type="ORF">N5C05_20940</name>
</gene>
<name>A0AA42N681_AQUAC</name>
<comment type="caution">
    <text evidence="1">The sequence shown here is derived from an EMBL/GenBank/DDBJ whole genome shotgun (WGS) entry which is preliminary data.</text>
</comment>